<reference evidence="2" key="1">
    <citation type="journal article" date="2020" name="New Phytol.">
        <title>Comparative genomics reveals dynamic genome evolution in host specialist ectomycorrhizal fungi.</title>
        <authorList>
            <person name="Lofgren L.A."/>
            <person name="Nguyen N.H."/>
            <person name="Vilgalys R."/>
            <person name="Ruytinx J."/>
            <person name="Liao H.L."/>
            <person name="Branco S."/>
            <person name="Kuo A."/>
            <person name="LaButti K."/>
            <person name="Lipzen A."/>
            <person name="Andreopoulos W."/>
            <person name="Pangilinan J."/>
            <person name="Riley R."/>
            <person name="Hundley H."/>
            <person name="Na H."/>
            <person name="Barry K."/>
            <person name="Grigoriev I.V."/>
            <person name="Stajich J.E."/>
            <person name="Kennedy P.G."/>
        </authorList>
    </citation>
    <scope>NUCLEOTIDE SEQUENCE</scope>
    <source>
        <strain evidence="2">MN1</strain>
    </source>
</reference>
<proteinExistence type="predicted"/>
<protein>
    <recommendedName>
        <fullName evidence="1">CxC2-like cysteine cluster KDZ transposase-associated domain-containing protein</fullName>
    </recommendedName>
</protein>
<feature type="domain" description="CxC2-like cysteine cluster KDZ transposase-associated" evidence="1">
    <location>
        <begin position="71"/>
        <end position="154"/>
    </location>
</feature>
<evidence type="ECO:0000313" key="2">
    <source>
        <dbReference type="EMBL" id="KAG1817733.1"/>
    </source>
</evidence>
<sequence>SQHCCNPFHWISQWNGQFFEHSCLTHFRLIAHLGHDDKQCLVLTDRWDLFEEDKPEDQLEPEDLPSVSGPEFQPKENTIVIIDKSGVHRLKVQCCDCPNAMSPDIQMFRHGLFPTSFNKPKTLFTFRVLDDFLLDNLECSTLVMNYYSKLQQMTLSMFPHLGPVMLYLYHFKDIILTKHWRQLKAMKWHGFGHHSDNLNAGDLTLFCPTCP</sequence>
<evidence type="ECO:0000313" key="3">
    <source>
        <dbReference type="Proteomes" id="UP000807769"/>
    </source>
</evidence>
<dbReference type="RefSeq" id="XP_041193975.1">
    <property type="nucleotide sequence ID" value="XM_041330846.1"/>
</dbReference>
<evidence type="ECO:0000259" key="1">
    <source>
        <dbReference type="Pfam" id="PF18803"/>
    </source>
</evidence>
<accession>A0A9P7JEG4</accession>
<organism evidence="2 3">
    <name type="scientific">Suillus subaureus</name>
    <dbReference type="NCBI Taxonomy" id="48587"/>
    <lineage>
        <taxon>Eukaryota</taxon>
        <taxon>Fungi</taxon>
        <taxon>Dikarya</taxon>
        <taxon>Basidiomycota</taxon>
        <taxon>Agaricomycotina</taxon>
        <taxon>Agaricomycetes</taxon>
        <taxon>Agaricomycetidae</taxon>
        <taxon>Boletales</taxon>
        <taxon>Suillineae</taxon>
        <taxon>Suillaceae</taxon>
        <taxon>Suillus</taxon>
    </lineage>
</organism>
<gene>
    <name evidence="2" type="ORF">BJ212DRAFT_1270006</name>
</gene>
<comment type="caution">
    <text evidence="2">The sequence shown here is derived from an EMBL/GenBank/DDBJ whole genome shotgun (WGS) entry which is preliminary data.</text>
</comment>
<dbReference type="EMBL" id="JABBWG010000013">
    <property type="protein sequence ID" value="KAG1817733.1"/>
    <property type="molecule type" value="Genomic_DNA"/>
</dbReference>
<name>A0A9P7JEG4_9AGAM</name>
<dbReference type="GeneID" id="64624863"/>
<feature type="non-terminal residue" evidence="2">
    <location>
        <position position="211"/>
    </location>
</feature>
<dbReference type="Proteomes" id="UP000807769">
    <property type="component" value="Unassembled WGS sequence"/>
</dbReference>
<keyword evidence="3" id="KW-1185">Reference proteome</keyword>
<dbReference type="OrthoDB" id="2678741at2759"/>
<dbReference type="InterPro" id="IPR041457">
    <property type="entry name" value="CxC2_KDZ-assoc"/>
</dbReference>
<dbReference type="AlphaFoldDB" id="A0A9P7JEG4"/>
<dbReference type="Pfam" id="PF18803">
    <property type="entry name" value="CxC2"/>
    <property type="match status" value="1"/>
</dbReference>